<dbReference type="Pfam" id="PF00356">
    <property type="entry name" value="LacI"/>
    <property type="match status" value="1"/>
</dbReference>
<dbReference type="SMART" id="SM00354">
    <property type="entry name" value="HTH_LACI"/>
    <property type="match status" value="1"/>
</dbReference>
<dbReference type="InterPro" id="IPR000843">
    <property type="entry name" value="HTH_LacI"/>
</dbReference>
<dbReference type="AlphaFoldDB" id="A0A1M4ZFP8"/>
<dbReference type="CDD" id="cd01392">
    <property type="entry name" value="HTH_LacI"/>
    <property type="match status" value="1"/>
</dbReference>
<dbReference type="InterPro" id="IPR028082">
    <property type="entry name" value="Peripla_BP_I"/>
</dbReference>
<dbReference type="InterPro" id="IPR010982">
    <property type="entry name" value="Lambda_DNA-bd_dom_sf"/>
</dbReference>
<dbReference type="SUPFAM" id="SSF53822">
    <property type="entry name" value="Periplasmic binding protein-like I"/>
    <property type="match status" value="1"/>
</dbReference>
<dbReference type="Proteomes" id="UP000184159">
    <property type="component" value="Unassembled WGS sequence"/>
</dbReference>
<dbReference type="Gene3D" id="3.40.50.2300">
    <property type="match status" value="2"/>
</dbReference>
<keyword evidence="2" id="KW-0805">Transcription regulation</keyword>
<dbReference type="CDD" id="cd06285">
    <property type="entry name" value="PBP1_LacI-like"/>
    <property type="match status" value="1"/>
</dbReference>
<keyword evidence="7" id="KW-1185">Reference proteome</keyword>
<accession>A0A1M4ZFP8</accession>
<name>A0A1M4ZFP8_VIBGA</name>
<dbReference type="PROSITE" id="PS00717">
    <property type="entry name" value="SIGMA54_1"/>
    <property type="match status" value="1"/>
</dbReference>
<dbReference type="PROSITE" id="PS00356">
    <property type="entry name" value="HTH_LACI_1"/>
    <property type="match status" value="1"/>
</dbReference>
<dbReference type="InterPro" id="IPR046335">
    <property type="entry name" value="LacI/GalR-like_sensor"/>
</dbReference>
<keyword evidence="3" id="KW-0238">DNA-binding</keyword>
<dbReference type="PROSITE" id="PS50932">
    <property type="entry name" value="HTH_LACI_2"/>
    <property type="match status" value="1"/>
</dbReference>
<evidence type="ECO:0000313" key="6">
    <source>
        <dbReference type="EMBL" id="SHF16869.1"/>
    </source>
</evidence>
<proteinExistence type="predicted"/>
<dbReference type="PANTHER" id="PTHR30146:SF148">
    <property type="entry name" value="HTH-TYPE TRANSCRIPTIONAL REPRESSOR PURR-RELATED"/>
    <property type="match status" value="1"/>
</dbReference>
<dbReference type="Gene3D" id="1.10.260.40">
    <property type="entry name" value="lambda repressor-like DNA-binding domains"/>
    <property type="match status" value="1"/>
</dbReference>
<dbReference type="PRINTS" id="PR00036">
    <property type="entry name" value="HTHLACI"/>
</dbReference>
<feature type="domain" description="HTH lacI-type" evidence="5">
    <location>
        <begin position="16"/>
        <end position="71"/>
    </location>
</feature>
<dbReference type="RefSeq" id="WP_072957746.1">
    <property type="nucleotide sequence ID" value="NZ_FQUH01000006.1"/>
</dbReference>
<keyword evidence="1" id="KW-0678">Repressor</keyword>
<evidence type="ECO:0000256" key="1">
    <source>
        <dbReference type="ARBA" id="ARBA00022491"/>
    </source>
</evidence>
<evidence type="ECO:0000256" key="4">
    <source>
        <dbReference type="ARBA" id="ARBA00023163"/>
    </source>
</evidence>
<dbReference type="Pfam" id="PF13377">
    <property type="entry name" value="Peripla_BP_3"/>
    <property type="match status" value="1"/>
</dbReference>
<dbReference type="GO" id="GO:0000976">
    <property type="term" value="F:transcription cis-regulatory region binding"/>
    <property type="evidence" value="ECO:0007669"/>
    <property type="project" value="TreeGrafter"/>
</dbReference>
<evidence type="ECO:0000256" key="3">
    <source>
        <dbReference type="ARBA" id="ARBA00023125"/>
    </source>
</evidence>
<protein>
    <submittedName>
        <fullName evidence="6">Transcriptional regulator, LacI family</fullName>
    </submittedName>
</protein>
<dbReference type="SUPFAM" id="SSF47413">
    <property type="entry name" value="lambda repressor-like DNA-binding domains"/>
    <property type="match status" value="1"/>
</dbReference>
<evidence type="ECO:0000259" key="5">
    <source>
        <dbReference type="PROSITE" id="PS50932"/>
    </source>
</evidence>
<dbReference type="GO" id="GO:0016987">
    <property type="term" value="F:sigma factor activity"/>
    <property type="evidence" value="ECO:0007669"/>
    <property type="project" value="InterPro"/>
</dbReference>
<dbReference type="EMBL" id="FQUH01000006">
    <property type="protein sequence ID" value="SHF16869.1"/>
    <property type="molecule type" value="Genomic_DNA"/>
</dbReference>
<gene>
    <name evidence="6" type="ORF">SAMN02745781_01596</name>
</gene>
<dbReference type="GO" id="GO:0001216">
    <property type="term" value="F:DNA-binding transcription activator activity"/>
    <property type="evidence" value="ECO:0007669"/>
    <property type="project" value="InterPro"/>
</dbReference>
<keyword evidence="4" id="KW-0804">Transcription</keyword>
<evidence type="ECO:0000313" key="7">
    <source>
        <dbReference type="Proteomes" id="UP000184159"/>
    </source>
</evidence>
<sequence length="342" mass="36834">MNDLTNQKPPAKALPVTLKDVAKATGVSISTVSRILDERLPKSKSKSAEKVRAVAKELGYTRDVMASSLRRGGTGTIGVLVPHLTDTVMAILYEELAKAAQQSGYFTIVATCGDEVEEEEKAIESLLGRRVDGLILATSRLDSHSTEKLRRSGVPHTLVLRTDHTSNSVVGNDIHGGYIATRHLIDLGHTRIGIVAGPSYSSNSLGRTEGYKNALTQAGIAFEQSLCIESRFDFESGENAGRTLLSLPDRPTAIFAVTDNLALGVISAAKEFKLTPGTDFALVGYNDTPLANMLPTPISSVHIPLDFIAYKAVDLLFGDKTGEIVEIMPSLIPRHSSIYYKV</sequence>
<dbReference type="InterPro" id="IPR000394">
    <property type="entry name" value="RNA_pol_sigma_54"/>
</dbReference>
<evidence type="ECO:0000256" key="2">
    <source>
        <dbReference type="ARBA" id="ARBA00023015"/>
    </source>
</evidence>
<reference evidence="7" key="1">
    <citation type="submission" date="2016-11" db="EMBL/GenBank/DDBJ databases">
        <authorList>
            <person name="Varghese N."/>
            <person name="Submissions S."/>
        </authorList>
    </citation>
    <scope>NUCLEOTIDE SEQUENCE [LARGE SCALE GENOMIC DNA]</scope>
    <source>
        <strain evidence="7">DSM 21264</strain>
    </source>
</reference>
<dbReference type="PANTHER" id="PTHR30146">
    <property type="entry name" value="LACI-RELATED TRANSCRIPTIONAL REPRESSOR"/>
    <property type="match status" value="1"/>
</dbReference>
<organism evidence="6 7">
    <name type="scientific">Vibrio gazogenes DSM 21264 = NBRC 103151</name>
    <dbReference type="NCBI Taxonomy" id="1123492"/>
    <lineage>
        <taxon>Bacteria</taxon>
        <taxon>Pseudomonadati</taxon>
        <taxon>Pseudomonadota</taxon>
        <taxon>Gammaproteobacteria</taxon>
        <taxon>Vibrionales</taxon>
        <taxon>Vibrionaceae</taxon>
        <taxon>Vibrio</taxon>
    </lineage>
</organism>